<dbReference type="Proteomes" id="UP000075881">
    <property type="component" value="Unassembled WGS sequence"/>
</dbReference>
<reference evidence="2" key="1">
    <citation type="submission" date="2013-03" db="EMBL/GenBank/DDBJ databases">
        <title>The Genome Sequence of Anopheles christyi ACHKN1017.</title>
        <authorList>
            <consortium name="The Broad Institute Genomics Platform"/>
            <person name="Neafsey D.E."/>
            <person name="Besansky N."/>
            <person name="Walker B."/>
            <person name="Young S.K."/>
            <person name="Zeng Q."/>
            <person name="Gargeya S."/>
            <person name="Fitzgerald M."/>
            <person name="Haas B."/>
            <person name="Abouelleil A."/>
            <person name="Allen A.W."/>
            <person name="Alvarado L."/>
            <person name="Arachchi H.M."/>
            <person name="Berlin A.M."/>
            <person name="Chapman S.B."/>
            <person name="Gainer-Dewar J."/>
            <person name="Goldberg J."/>
            <person name="Griggs A."/>
            <person name="Gujja S."/>
            <person name="Hansen M."/>
            <person name="Howarth C."/>
            <person name="Imamovic A."/>
            <person name="Ireland A."/>
            <person name="Larimer J."/>
            <person name="McCowan C."/>
            <person name="Murphy C."/>
            <person name="Pearson M."/>
            <person name="Poon T.W."/>
            <person name="Priest M."/>
            <person name="Roberts A."/>
            <person name="Saif S."/>
            <person name="Shea T."/>
            <person name="Sisk P."/>
            <person name="Sykes S."/>
            <person name="Wortman J."/>
            <person name="Nusbaum C."/>
            <person name="Birren B."/>
        </authorList>
    </citation>
    <scope>NUCLEOTIDE SEQUENCE [LARGE SCALE GENOMIC DNA]</scope>
    <source>
        <strain evidence="2">ACHKN1017</strain>
    </source>
</reference>
<accession>A0A182KI92</accession>
<keyword evidence="2" id="KW-1185">Reference proteome</keyword>
<dbReference type="VEuPathDB" id="VectorBase:ACHR014182"/>
<sequence>VSQPALSYAAPLTKTYVSQPALSPTPPRPTLPTTKPLKTVDVDHVMIDGTEMIFIVHNCNTRYGNNKTDRA</sequence>
<evidence type="ECO:0000313" key="2">
    <source>
        <dbReference type="Proteomes" id="UP000075881"/>
    </source>
</evidence>
<organism evidence="1 2">
    <name type="scientific">Anopheles christyi</name>
    <dbReference type="NCBI Taxonomy" id="43041"/>
    <lineage>
        <taxon>Eukaryota</taxon>
        <taxon>Metazoa</taxon>
        <taxon>Ecdysozoa</taxon>
        <taxon>Arthropoda</taxon>
        <taxon>Hexapoda</taxon>
        <taxon>Insecta</taxon>
        <taxon>Pterygota</taxon>
        <taxon>Neoptera</taxon>
        <taxon>Endopterygota</taxon>
        <taxon>Diptera</taxon>
        <taxon>Nematocera</taxon>
        <taxon>Culicoidea</taxon>
        <taxon>Culicidae</taxon>
        <taxon>Anophelinae</taxon>
        <taxon>Anopheles</taxon>
    </lineage>
</organism>
<reference evidence="1" key="2">
    <citation type="submission" date="2020-05" db="UniProtKB">
        <authorList>
            <consortium name="EnsemblMetazoa"/>
        </authorList>
    </citation>
    <scope>IDENTIFICATION</scope>
    <source>
        <strain evidence="1">ACHKN1017</strain>
    </source>
</reference>
<dbReference type="AlphaFoldDB" id="A0A182KI92"/>
<proteinExistence type="predicted"/>
<name>A0A182KI92_9DIPT</name>
<evidence type="ECO:0000313" key="1">
    <source>
        <dbReference type="EnsemblMetazoa" id="ACHR014182-PA"/>
    </source>
</evidence>
<protein>
    <submittedName>
        <fullName evidence="1">Uncharacterized protein</fullName>
    </submittedName>
</protein>
<dbReference type="EnsemblMetazoa" id="ACHR014182-RA">
    <property type="protein sequence ID" value="ACHR014182-PA"/>
    <property type="gene ID" value="ACHR014182"/>
</dbReference>